<dbReference type="InterPro" id="IPR027417">
    <property type="entry name" value="P-loop_NTPase"/>
</dbReference>
<name>A0A1H9PE57_9PSEU</name>
<evidence type="ECO:0000313" key="2">
    <source>
        <dbReference type="Proteomes" id="UP000199051"/>
    </source>
</evidence>
<dbReference type="STRING" id="155974.SAMN04487818_103400"/>
<protein>
    <submittedName>
        <fullName evidence="1">Uncharacterized protein</fullName>
    </submittedName>
</protein>
<dbReference type="SUPFAM" id="SSF52540">
    <property type="entry name" value="P-loop containing nucleoside triphosphate hydrolases"/>
    <property type="match status" value="1"/>
</dbReference>
<dbReference type="RefSeq" id="WP_092775910.1">
    <property type="nucleotide sequence ID" value="NZ_FOGI01000003.1"/>
</dbReference>
<evidence type="ECO:0000313" key="1">
    <source>
        <dbReference type="EMBL" id="SER46099.1"/>
    </source>
</evidence>
<dbReference type="Gene3D" id="3.40.50.300">
    <property type="entry name" value="P-loop containing nucleotide triphosphate hydrolases"/>
    <property type="match status" value="1"/>
</dbReference>
<dbReference type="AlphaFoldDB" id="A0A1H9PE57"/>
<gene>
    <name evidence="1" type="ORF">SAMN04487818_103400</name>
</gene>
<dbReference type="EMBL" id="FOGI01000003">
    <property type="protein sequence ID" value="SER46099.1"/>
    <property type="molecule type" value="Genomic_DNA"/>
</dbReference>
<sequence length="342" mass="35488">MTDLPTITWGLLERAVREAPPAAHIADDWLGRLGGPVRVGITGAPGVGRSTVAQALAGTQFEVVEGDDAVRLHLVRRPDEPVATDAVSTIVVLARADELGGGRVDAVAAAARVAARHVQGDLGEQCQTAVAVAALPAVGGLRLTRDDAAALATLASEPDTLLSVDRLRARVGDALPAKLGIFGVRVAVELVRQGAAVPSGLVHHSGVQDLLDAIGTHFLARSAVLRARAALLAITPALRGHPLSAEVERVLASAHEPRELRLLAAIDAGRVSFGDRDEEARHLLGARGTSPAARLAVSGDPFRAHLRWQALTESPDHTHAEQRAAAVVARSCEALVAVGAVE</sequence>
<keyword evidence="2" id="KW-1185">Reference proteome</keyword>
<proteinExistence type="predicted"/>
<reference evidence="2" key="1">
    <citation type="submission" date="2016-10" db="EMBL/GenBank/DDBJ databases">
        <authorList>
            <person name="Varghese N."/>
            <person name="Submissions S."/>
        </authorList>
    </citation>
    <scope>NUCLEOTIDE SEQUENCE [LARGE SCALE GENOMIC DNA]</scope>
    <source>
        <strain evidence="2">DSM 44260</strain>
    </source>
</reference>
<dbReference type="Proteomes" id="UP000199051">
    <property type="component" value="Unassembled WGS sequence"/>
</dbReference>
<accession>A0A1H9PE57</accession>
<organism evidence="1 2">
    <name type="scientific">Actinokineospora terrae</name>
    <dbReference type="NCBI Taxonomy" id="155974"/>
    <lineage>
        <taxon>Bacteria</taxon>
        <taxon>Bacillati</taxon>
        <taxon>Actinomycetota</taxon>
        <taxon>Actinomycetes</taxon>
        <taxon>Pseudonocardiales</taxon>
        <taxon>Pseudonocardiaceae</taxon>
        <taxon>Actinokineospora</taxon>
    </lineage>
</organism>